<evidence type="ECO:0000259" key="2">
    <source>
        <dbReference type="PROSITE" id="PS51819"/>
    </source>
</evidence>
<dbReference type="Pfam" id="PF00903">
    <property type="entry name" value="Glyoxalase"/>
    <property type="match status" value="1"/>
</dbReference>
<dbReference type="RefSeq" id="WP_380600345.1">
    <property type="nucleotide sequence ID" value="NZ_JBHSDU010000005.1"/>
</dbReference>
<feature type="domain" description="VOC" evidence="2">
    <location>
        <begin position="4"/>
        <end position="141"/>
    </location>
</feature>
<keyword evidence="4" id="KW-1185">Reference proteome</keyword>
<dbReference type="InterPro" id="IPR004360">
    <property type="entry name" value="Glyas_Fos-R_dOase_dom"/>
</dbReference>
<dbReference type="InterPro" id="IPR051785">
    <property type="entry name" value="MMCE/EMCE_epimerase"/>
</dbReference>
<sequence length="145" mass="16331">MVKAVHHVGMSTADLERCIHFYRDLIGMELLSESQTEGEATYDALLGLQNVKARSAMLGIGSMRLELWEFEHPAGKSLQPMLPVNIPRITHLCFEVEDIQSDYQRLKEAGVRFHCPPQSFGGAEAVYGRDPEDNIFELVQWSGKP</sequence>
<dbReference type="EMBL" id="JBHSDU010000005">
    <property type="protein sequence ID" value="MFC4311622.1"/>
    <property type="molecule type" value="Genomic_DNA"/>
</dbReference>
<reference evidence="4" key="1">
    <citation type="journal article" date="2019" name="Int. J. Syst. Evol. Microbiol.">
        <title>The Global Catalogue of Microorganisms (GCM) 10K type strain sequencing project: providing services to taxonomists for standard genome sequencing and annotation.</title>
        <authorList>
            <consortium name="The Broad Institute Genomics Platform"/>
            <consortium name="The Broad Institute Genome Sequencing Center for Infectious Disease"/>
            <person name="Wu L."/>
            <person name="Ma J."/>
        </authorList>
    </citation>
    <scope>NUCLEOTIDE SEQUENCE [LARGE SCALE GENOMIC DNA]</scope>
    <source>
        <strain evidence="4">CGMCC 1.10759</strain>
    </source>
</reference>
<dbReference type="InterPro" id="IPR037523">
    <property type="entry name" value="VOC_core"/>
</dbReference>
<protein>
    <submittedName>
        <fullName evidence="3">VOC family protein</fullName>
    </submittedName>
</protein>
<dbReference type="SUPFAM" id="SSF54593">
    <property type="entry name" value="Glyoxalase/Bleomycin resistance protein/Dihydroxybiphenyl dioxygenase"/>
    <property type="match status" value="1"/>
</dbReference>
<dbReference type="InterPro" id="IPR029068">
    <property type="entry name" value="Glyas_Bleomycin-R_OHBP_Dase"/>
</dbReference>
<dbReference type="PANTHER" id="PTHR43048">
    <property type="entry name" value="METHYLMALONYL-COA EPIMERASE"/>
    <property type="match status" value="1"/>
</dbReference>
<dbReference type="PROSITE" id="PS51819">
    <property type="entry name" value="VOC"/>
    <property type="match status" value="1"/>
</dbReference>
<dbReference type="Gene3D" id="3.10.180.10">
    <property type="entry name" value="2,3-Dihydroxybiphenyl 1,2-Dioxygenase, domain 1"/>
    <property type="match status" value="1"/>
</dbReference>
<keyword evidence="1" id="KW-0479">Metal-binding</keyword>
<organism evidence="3 4">
    <name type="scientific">Steroidobacter flavus</name>
    <dbReference type="NCBI Taxonomy" id="1842136"/>
    <lineage>
        <taxon>Bacteria</taxon>
        <taxon>Pseudomonadati</taxon>
        <taxon>Pseudomonadota</taxon>
        <taxon>Gammaproteobacteria</taxon>
        <taxon>Steroidobacterales</taxon>
        <taxon>Steroidobacteraceae</taxon>
        <taxon>Steroidobacter</taxon>
    </lineage>
</organism>
<dbReference type="Proteomes" id="UP001595904">
    <property type="component" value="Unassembled WGS sequence"/>
</dbReference>
<proteinExistence type="predicted"/>
<gene>
    <name evidence="3" type="ORF">ACFPN2_21160</name>
</gene>
<name>A0ABV8SX73_9GAMM</name>
<evidence type="ECO:0000313" key="4">
    <source>
        <dbReference type="Proteomes" id="UP001595904"/>
    </source>
</evidence>
<comment type="caution">
    <text evidence="3">The sequence shown here is derived from an EMBL/GenBank/DDBJ whole genome shotgun (WGS) entry which is preliminary data.</text>
</comment>
<evidence type="ECO:0000256" key="1">
    <source>
        <dbReference type="ARBA" id="ARBA00022723"/>
    </source>
</evidence>
<dbReference type="PANTHER" id="PTHR43048:SF3">
    <property type="entry name" value="METHYLMALONYL-COA EPIMERASE, MITOCHONDRIAL"/>
    <property type="match status" value="1"/>
</dbReference>
<accession>A0ABV8SX73</accession>
<evidence type="ECO:0000313" key="3">
    <source>
        <dbReference type="EMBL" id="MFC4311622.1"/>
    </source>
</evidence>